<dbReference type="AlphaFoldDB" id="A0A953I1M9"/>
<evidence type="ECO:0000313" key="3">
    <source>
        <dbReference type="Proteomes" id="UP000732377"/>
    </source>
</evidence>
<gene>
    <name evidence="2" type="ORF">CWE10_03525</name>
</gene>
<dbReference type="EMBL" id="PIUK01000019">
    <property type="protein sequence ID" value="MBY6275277.1"/>
    <property type="molecule type" value="Genomic_DNA"/>
</dbReference>
<dbReference type="PANTHER" id="PTHR33734">
    <property type="entry name" value="LYSM DOMAIN-CONTAINING GPI-ANCHORED PROTEIN 2"/>
    <property type="match status" value="1"/>
</dbReference>
<evidence type="ECO:0000259" key="1">
    <source>
        <dbReference type="PROSITE" id="PS51782"/>
    </source>
</evidence>
<dbReference type="PANTHER" id="PTHR33734:SF22">
    <property type="entry name" value="MEMBRANE-BOUND LYTIC MUREIN TRANSGLYCOSYLASE D"/>
    <property type="match status" value="1"/>
</dbReference>
<dbReference type="Proteomes" id="UP000732377">
    <property type="component" value="Unassembled WGS sequence"/>
</dbReference>
<dbReference type="InterPro" id="IPR036779">
    <property type="entry name" value="LysM_dom_sf"/>
</dbReference>
<feature type="domain" description="LysM" evidence="1">
    <location>
        <begin position="72"/>
        <end position="115"/>
    </location>
</feature>
<comment type="caution">
    <text evidence="2">The sequence shown here is derived from an EMBL/GenBank/DDBJ whole genome shotgun (WGS) entry which is preliminary data.</text>
</comment>
<sequence>MPQCPPGSFSYTVRPGDNFWTLAWRFGTTPQAIARANPGVNSWSLRIGQTLCIPGWSPWVTPPQGRCPQGWEPYRIQPGDTLGNIAWERQTTVANLLRVNPVNPNNLRIGQIICVPAR</sequence>
<protein>
    <submittedName>
        <fullName evidence="2">Peptidoglycan-binding protein</fullName>
    </submittedName>
</protein>
<dbReference type="PROSITE" id="PS51782">
    <property type="entry name" value="LYSM"/>
    <property type="match status" value="2"/>
</dbReference>
<dbReference type="RefSeq" id="WP_273378014.1">
    <property type="nucleotide sequence ID" value="NZ_PIUK01000019.1"/>
</dbReference>
<dbReference type="CDD" id="cd00118">
    <property type="entry name" value="LysM"/>
    <property type="match status" value="2"/>
</dbReference>
<dbReference type="Gene3D" id="3.10.350.10">
    <property type="entry name" value="LysM domain"/>
    <property type="match status" value="2"/>
</dbReference>
<dbReference type="InterPro" id="IPR018392">
    <property type="entry name" value="LysM"/>
</dbReference>
<organism evidence="2 3">
    <name type="scientific">Symbiobacterium thermophilum</name>
    <dbReference type="NCBI Taxonomy" id="2734"/>
    <lineage>
        <taxon>Bacteria</taxon>
        <taxon>Bacillati</taxon>
        <taxon>Bacillota</taxon>
        <taxon>Clostridia</taxon>
        <taxon>Eubacteriales</taxon>
        <taxon>Symbiobacteriaceae</taxon>
        <taxon>Symbiobacterium</taxon>
    </lineage>
</organism>
<dbReference type="SUPFAM" id="SSF54106">
    <property type="entry name" value="LysM domain"/>
    <property type="match status" value="2"/>
</dbReference>
<name>A0A953I1M9_SYMTR</name>
<feature type="domain" description="LysM" evidence="1">
    <location>
        <begin position="9"/>
        <end position="53"/>
    </location>
</feature>
<proteinExistence type="predicted"/>
<dbReference type="GO" id="GO:0008932">
    <property type="term" value="F:lytic endotransglycosylase activity"/>
    <property type="evidence" value="ECO:0007669"/>
    <property type="project" value="TreeGrafter"/>
</dbReference>
<accession>A0A953I1M9</accession>
<reference evidence="2" key="1">
    <citation type="submission" date="2017-11" db="EMBL/GenBank/DDBJ databases">
        <title>Three new genomes from thermophilic consortium.</title>
        <authorList>
            <person name="Quaggio R."/>
            <person name="Amgarten D."/>
            <person name="Setubal J.C."/>
        </authorList>
    </citation>
    <scope>NUCLEOTIDE SEQUENCE</scope>
    <source>
        <strain evidence="2">ZCTH01-B2</strain>
    </source>
</reference>
<dbReference type="SMART" id="SM00257">
    <property type="entry name" value="LysM"/>
    <property type="match status" value="2"/>
</dbReference>
<evidence type="ECO:0000313" key="2">
    <source>
        <dbReference type="EMBL" id="MBY6275277.1"/>
    </source>
</evidence>
<dbReference type="Pfam" id="PF01476">
    <property type="entry name" value="LysM"/>
    <property type="match status" value="2"/>
</dbReference>